<reference evidence="2" key="1">
    <citation type="submission" date="2023-07" db="EMBL/GenBank/DDBJ databases">
        <title>Genomic Encyclopedia of Type Strains, Phase IV (KMG-IV): sequencing the most valuable type-strain genomes for metagenomic binning, comparative biology and taxonomic classification.</title>
        <authorList>
            <person name="Goeker M."/>
        </authorList>
    </citation>
    <scope>NUCLEOTIDE SEQUENCE</scope>
    <source>
        <strain evidence="2">DSM 19569</strain>
    </source>
</reference>
<protein>
    <submittedName>
        <fullName evidence="2">Protoporphyrinogen oxidase</fullName>
    </submittedName>
</protein>
<dbReference type="PANTHER" id="PTHR21197:SF0">
    <property type="entry name" value="UDP-GALACTOPYRANOSE MUTASE"/>
    <property type="match status" value="1"/>
</dbReference>
<organism evidence="2 3">
    <name type="scientific">Methylobacterium brachiatum</name>
    <dbReference type="NCBI Taxonomy" id="269660"/>
    <lineage>
        <taxon>Bacteria</taxon>
        <taxon>Pseudomonadati</taxon>
        <taxon>Pseudomonadota</taxon>
        <taxon>Alphaproteobacteria</taxon>
        <taxon>Hyphomicrobiales</taxon>
        <taxon>Methylobacteriaceae</taxon>
        <taxon>Methylobacterium</taxon>
    </lineage>
</organism>
<dbReference type="PRINTS" id="PR00419">
    <property type="entry name" value="ADXRDTASE"/>
</dbReference>
<dbReference type="InterPro" id="IPR036188">
    <property type="entry name" value="FAD/NAD-bd_sf"/>
</dbReference>
<accession>A0AAJ1WVF5</accession>
<dbReference type="Pfam" id="PF01593">
    <property type="entry name" value="Amino_oxidase"/>
    <property type="match status" value="1"/>
</dbReference>
<dbReference type="RefSeq" id="WP_230365873.1">
    <property type="nucleotide sequence ID" value="NZ_JAJALK010000003.1"/>
</dbReference>
<dbReference type="SUPFAM" id="SSF51971">
    <property type="entry name" value="Nucleotide-binding domain"/>
    <property type="match status" value="1"/>
</dbReference>
<dbReference type="GO" id="GO:0016491">
    <property type="term" value="F:oxidoreductase activity"/>
    <property type="evidence" value="ECO:0007669"/>
    <property type="project" value="InterPro"/>
</dbReference>
<dbReference type="Proteomes" id="UP001223420">
    <property type="component" value="Unassembled WGS sequence"/>
</dbReference>
<dbReference type="GO" id="GO:0050660">
    <property type="term" value="F:flavin adenine dinucleotide binding"/>
    <property type="evidence" value="ECO:0007669"/>
    <property type="project" value="TreeGrafter"/>
</dbReference>
<dbReference type="InterPro" id="IPR002937">
    <property type="entry name" value="Amino_oxidase"/>
</dbReference>
<gene>
    <name evidence="2" type="ORF">QO001_001523</name>
</gene>
<evidence type="ECO:0000313" key="3">
    <source>
        <dbReference type="Proteomes" id="UP001223420"/>
    </source>
</evidence>
<dbReference type="NCBIfam" id="NF005545">
    <property type="entry name" value="PRK07208.1-1"/>
    <property type="match status" value="1"/>
</dbReference>
<sequence>MSHHTETLVIGAGPAGLTAAYLLSKQGRSVTVLERDPAQVGGISRTVSHNGYLFDIGGHRFFSKSRAVVDLWDEILPNDFIERPRLSRIYYRGKYYAYPLKAFEALRNLGVATSAACVASYLYARMRPVRDPKNFHAWVRNQFGERLFSIFFKTYTEKVWGMSCDAISADWAAQRIKGLDLGAAIRDGIKRSLGLRKAPKAGGPVIKTLIESFRYPRRGPGMMWEAAAAKIQAQGGRVRLDRGVDSLSYDSGTGIWTVAARSADGSRETFTARHVISSAPVRELVDSIRPRPLSTFNARSLKYRDFLTVALIAKSQKNFPDNWIYIHDPSVQVGRVQNFRSWSPEMVPDADHTCLGLEYFCFEGDGLWTASDDELVALAKREIGQIGLIDPADVVDACVVRQPKAYPVYDEDYAGHVVTVRRELERDFPSLHLVGRNGMHKYNNQDHAMMTAMLTVENILCGRRRHDVWQVNEDAEYTESGVSGARAALGSERLVPRKVA</sequence>
<dbReference type="GO" id="GO:0005829">
    <property type="term" value="C:cytosol"/>
    <property type="evidence" value="ECO:0007669"/>
    <property type="project" value="TreeGrafter"/>
</dbReference>
<dbReference type="GO" id="GO:0008767">
    <property type="term" value="F:UDP-galactopyranose mutase activity"/>
    <property type="evidence" value="ECO:0007669"/>
    <property type="project" value="TreeGrafter"/>
</dbReference>
<name>A0AAJ1WVF5_9HYPH</name>
<dbReference type="EMBL" id="JAUSWL010000002">
    <property type="protein sequence ID" value="MDQ0542605.1"/>
    <property type="molecule type" value="Genomic_DNA"/>
</dbReference>
<feature type="domain" description="Amine oxidase" evidence="1">
    <location>
        <begin position="15"/>
        <end position="391"/>
    </location>
</feature>
<evidence type="ECO:0000313" key="2">
    <source>
        <dbReference type="EMBL" id="MDQ0542605.1"/>
    </source>
</evidence>
<dbReference type="NCBIfam" id="NF005548">
    <property type="entry name" value="PRK07208.1-4"/>
    <property type="match status" value="1"/>
</dbReference>
<dbReference type="AlphaFoldDB" id="A0AAJ1WVF5"/>
<evidence type="ECO:0000259" key="1">
    <source>
        <dbReference type="Pfam" id="PF01593"/>
    </source>
</evidence>
<proteinExistence type="predicted"/>
<dbReference type="PANTHER" id="PTHR21197">
    <property type="entry name" value="UDP-GALACTOPYRANOSE MUTASE"/>
    <property type="match status" value="1"/>
</dbReference>
<dbReference type="Gene3D" id="3.50.50.60">
    <property type="entry name" value="FAD/NAD(P)-binding domain"/>
    <property type="match status" value="1"/>
</dbReference>
<comment type="caution">
    <text evidence="2">The sequence shown here is derived from an EMBL/GenBank/DDBJ whole genome shotgun (WGS) entry which is preliminary data.</text>
</comment>